<organism evidence="5 6">
    <name type="scientific">Ceriporiopsis subvermispora (strain B)</name>
    <name type="common">White-rot fungus</name>
    <name type="synonym">Gelatoporia subvermispora</name>
    <dbReference type="NCBI Taxonomy" id="914234"/>
    <lineage>
        <taxon>Eukaryota</taxon>
        <taxon>Fungi</taxon>
        <taxon>Dikarya</taxon>
        <taxon>Basidiomycota</taxon>
        <taxon>Agaricomycotina</taxon>
        <taxon>Agaricomycetes</taxon>
        <taxon>Polyporales</taxon>
        <taxon>Gelatoporiaceae</taxon>
        <taxon>Gelatoporia</taxon>
    </lineage>
</organism>
<evidence type="ECO:0000313" key="5">
    <source>
        <dbReference type="EMBL" id="EMD34712.1"/>
    </source>
</evidence>
<dbReference type="GO" id="GO:0016491">
    <property type="term" value="F:oxidoreductase activity"/>
    <property type="evidence" value="ECO:0007669"/>
    <property type="project" value="UniProtKB-KW"/>
</dbReference>
<comment type="similarity">
    <text evidence="1 4">Belongs to the short-chain dehydrogenases/reductases (SDR) family.</text>
</comment>
<dbReference type="InterPro" id="IPR036291">
    <property type="entry name" value="NAD(P)-bd_dom_sf"/>
</dbReference>
<evidence type="ECO:0000256" key="4">
    <source>
        <dbReference type="RuleBase" id="RU000363"/>
    </source>
</evidence>
<name>M2R8D4_CERS8</name>
<dbReference type="InterPro" id="IPR002347">
    <property type="entry name" value="SDR_fam"/>
</dbReference>
<dbReference type="PANTHER" id="PTHR24321:SF8">
    <property type="entry name" value="ESTRADIOL 17-BETA-DEHYDROGENASE 8-RELATED"/>
    <property type="match status" value="1"/>
</dbReference>
<dbReference type="HOGENOM" id="CLU_010194_1_0_1"/>
<dbReference type="InterPro" id="IPR020904">
    <property type="entry name" value="Sc_DH/Rdtase_CS"/>
</dbReference>
<evidence type="ECO:0000313" key="6">
    <source>
        <dbReference type="Proteomes" id="UP000016930"/>
    </source>
</evidence>
<dbReference type="STRING" id="914234.M2R8D4"/>
<dbReference type="PROSITE" id="PS00061">
    <property type="entry name" value="ADH_SHORT"/>
    <property type="match status" value="1"/>
</dbReference>
<dbReference type="FunFam" id="3.40.50.720:FF:000084">
    <property type="entry name" value="Short-chain dehydrogenase reductase"/>
    <property type="match status" value="1"/>
</dbReference>
<dbReference type="SUPFAM" id="SSF51735">
    <property type="entry name" value="NAD(P)-binding Rossmann-fold domains"/>
    <property type="match status" value="1"/>
</dbReference>
<dbReference type="PRINTS" id="PR00080">
    <property type="entry name" value="SDRFAMILY"/>
</dbReference>
<dbReference type="AlphaFoldDB" id="M2R8D4"/>
<proteinExistence type="inferred from homology"/>
<keyword evidence="2" id="KW-0521">NADP</keyword>
<keyword evidence="6" id="KW-1185">Reference proteome</keyword>
<dbReference type="EMBL" id="KB445802">
    <property type="protein sequence ID" value="EMD34712.1"/>
    <property type="molecule type" value="Genomic_DNA"/>
</dbReference>
<accession>M2R8D4</accession>
<dbReference type="PRINTS" id="PR00081">
    <property type="entry name" value="GDHRDH"/>
</dbReference>
<evidence type="ECO:0000256" key="1">
    <source>
        <dbReference type="ARBA" id="ARBA00006484"/>
    </source>
</evidence>
<keyword evidence="3" id="KW-0560">Oxidoreductase</keyword>
<sequence>MSELPNRVAIVTGAAQGLGLAIALHLADDGLDVAVNDIPAKSEQLQGVVSEIQARGRRSIAVMADISVEDEVKSMVEHVASQLGGIDVMVANAGIAILKPLLETSTEEWDRLMSINLRGVMFCYRHAAEQMIKQGASSAAGKKACTNLAAYTVSKFAVRGLTQALSLELRQHNITVNAYAPGIIMTPLADHPDDTVNGGKGSTIKKLFGLPPTHPHGDSVAIASLVSHLAKPESYFITGEHEHHL</sequence>
<evidence type="ECO:0000256" key="2">
    <source>
        <dbReference type="ARBA" id="ARBA00022857"/>
    </source>
</evidence>
<gene>
    <name evidence="5" type="ORF">CERSUDRAFT_97294</name>
</gene>
<dbReference type="OrthoDB" id="498125at2759"/>
<evidence type="ECO:0008006" key="7">
    <source>
        <dbReference type="Google" id="ProtNLM"/>
    </source>
</evidence>
<dbReference type="Gene3D" id="3.40.50.720">
    <property type="entry name" value="NAD(P)-binding Rossmann-like Domain"/>
    <property type="match status" value="1"/>
</dbReference>
<dbReference type="PANTHER" id="PTHR24321">
    <property type="entry name" value="DEHYDROGENASES, SHORT CHAIN"/>
    <property type="match status" value="1"/>
</dbReference>
<reference evidence="5 6" key="1">
    <citation type="journal article" date="2012" name="Proc. Natl. Acad. Sci. U.S.A.">
        <title>Comparative genomics of Ceriporiopsis subvermispora and Phanerochaete chrysosporium provide insight into selective ligninolysis.</title>
        <authorList>
            <person name="Fernandez-Fueyo E."/>
            <person name="Ruiz-Duenas F.J."/>
            <person name="Ferreira P."/>
            <person name="Floudas D."/>
            <person name="Hibbett D.S."/>
            <person name="Canessa P."/>
            <person name="Larrondo L.F."/>
            <person name="James T.Y."/>
            <person name="Seelenfreund D."/>
            <person name="Lobos S."/>
            <person name="Polanco R."/>
            <person name="Tello M."/>
            <person name="Honda Y."/>
            <person name="Watanabe T."/>
            <person name="Watanabe T."/>
            <person name="Ryu J.S."/>
            <person name="Kubicek C.P."/>
            <person name="Schmoll M."/>
            <person name="Gaskell J."/>
            <person name="Hammel K.E."/>
            <person name="St John F.J."/>
            <person name="Vanden Wymelenberg A."/>
            <person name="Sabat G."/>
            <person name="Splinter BonDurant S."/>
            <person name="Syed K."/>
            <person name="Yadav J.S."/>
            <person name="Doddapaneni H."/>
            <person name="Subramanian V."/>
            <person name="Lavin J.L."/>
            <person name="Oguiza J.A."/>
            <person name="Perez G."/>
            <person name="Pisabarro A.G."/>
            <person name="Ramirez L."/>
            <person name="Santoyo F."/>
            <person name="Master E."/>
            <person name="Coutinho P.M."/>
            <person name="Henrissat B."/>
            <person name="Lombard V."/>
            <person name="Magnuson J.K."/>
            <person name="Kuees U."/>
            <person name="Hori C."/>
            <person name="Igarashi K."/>
            <person name="Samejima M."/>
            <person name="Held B.W."/>
            <person name="Barry K.W."/>
            <person name="LaButti K.M."/>
            <person name="Lapidus A."/>
            <person name="Lindquist E.A."/>
            <person name="Lucas S.M."/>
            <person name="Riley R."/>
            <person name="Salamov A.A."/>
            <person name="Hoffmeister D."/>
            <person name="Schwenk D."/>
            <person name="Hadar Y."/>
            <person name="Yarden O."/>
            <person name="de Vries R.P."/>
            <person name="Wiebenga A."/>
            <person name="Stenlid J."/>
            <person name="Eastwood D."/>
            <person name="Grigoriev I.V."/>
            <person name="Berka R.M."/>
            <person name="Blanchette R.A."/>
            <person name="Kersten P."/>
            <person name="Martinez A.T."/>
            <person name="Vicuna R."/>
            <person name="Cullen D."/>
        </authorList>
    </citation>
    <scope>NUCLEOTIDE SEQUENCE [LARGE SCALE GENOMIC DNA]</scope>
    <source>
        <strain evidence="5 6">B</strain>
    </source>
</reference>
<dbReference type="Pfam" id="PF00106">
    <property type="entry name" value="adh_short"/>
    <property type="match status" value="1"/>
</dbReference>
<protein>
    <recommendedName>
        <fullName evidence="7">NAD-binding protein</fullName>
    </recommendedName>
</protein>
<evidence type="ECO:0000256" key="3">
    <source>
        <dbReference type="ARBA" id="ARBA00023002"/>
    </source>
</evidence>
<dbReference type="Proteomes" id="UP000016930">
    <property type="component" value="Unassembled WGS sequence"/>
</dbReference>